<feature type="domain" description="Activator of Hsp90 ATPase homologue 1/2-like C-terminal" evidence="2">
    <location>
        <begin position="42"/>
        <end position="155"/>
    </location>
</feature>
<evidence type="ECO:0000313" key="3">
    <source>
        <dbReference type="EMBL" id="OGY25568.1"/>
    </source>
</evidence>
<dbReference type="Proteomes" id="UP000177588">
    <property type="component" value="Unassembled WGS sequence"/>
</dbReference>
<comment type="similarity">
    <text evidence="1">Belongs to the AHA1 family.</text>
</comment>
<dbReference type="InterPro" id="IPR013538">
    <property type="entry name" value="ASHA1/2-like_C"/>
</dbReference>
<dbReference type="CDD" id="cd07814">
    <property type="entry name" value="SRPBCC_CalC_Aha1-like"/>
    <property type="match status" value="1"/>
</dbReference>
<reference evidence="3 4" key="1">
    <citation type="journal article" date="2016" name="Nat. Commun.">
        <title>Thousands of microbial genomes shed light on interconnected biogeochemical processes in an aquifer system.</title>
        <authorList>
            <person name="Anantharaman K."/>
            <person name="Brown C.T."/>
            <person name="Hug L.A."/>
            <person name="Sharon I."/>
            <person name="Castelle C.J."/>
            <person name="Probst A.J."/>
            <person name="Thomas B.C."/>
            <person name="Singh A."/>
            <person name="Wilkins M.J."/>
            <person name="Karaoz U."/>
            <person name="Brodie E.L."/>
            <person name="Williams K.H."/>
            <person name="Hubbard S.S."/>
            <person name="Banfield J.F."/>
        </authorList>
    </citation>
    <scope>NUCLEOTIDE SEQUENCE [LARGE SCALE GENOMIC DNA]</scope>
</reference>
<dbReference type="Gene3D" id="3.30.530.20">
    <property type="match status" value="1"/>
</dbReference>
<dbReference type="AlphaFoldDB" id="A0A1G1WD00"/>
<dbReference type="STRING" id="1802597.A2Z24_01755"/>
<dbReference type="EMBL" id="MHCT01000027">
    <property type="protein sequence ID" value="OGY25568.1"/>
    <property type="molecule type" value="Genomic_DNA"/>
</dbReference>
<evidence type="ECO:0000313" key="4">
    <source>
        <dbReference type="Proteomes" id="UP000177588"/>
    </source>
</evidence>
<dbReference type="Pfam" id="PF08327">
    <property type="entry name" value="AHSA1"/>
    <property type="match status" value="1"/>
</dbReference>
<dbReference type="InterPro" id="IPR023393">
    <property type="entry name" value="START-like_dom_sf"/>
</dbReference>
<organism evidence="3 4">
    <name type="scientific">Candidatus Woykebacteria bacterium RBG_16_44_10</name>
    <dbReference type="NCBI Taxonomy" id="1802597"/>
    <lineage>
        <taxon>Bacteria</taxon>
        <taxon>Candidatus Woykeibacteriota</taxon>
    </lineage>
</organism>
<evidence type="ECO:0000259" key="2">
    <source>
        <dbReference type="Pfam" id="PF08327"/>
    </source>
</evidence>
<accession>A0A1G1WD00</accession>
<sequence length="157" mass="18171">MKNGWWAQTVTVGYEYAKNRRTLGETESVGFEIGVQRTLPVSQTKAWELVTSPQGMGVWLGEISGLKFEPGEKFETRECTKGEIRTVDKGTKLRLVWQPPFLKKPSTLQIYLLCSRNTPNKTNFRFHQEKLSSSAEREKMRRHWQQVLTKLSKLLNP</sequence>
<evidence type="ECO:0000256" key="1">
    <source>
        <dbReference type="ARBA" id="ARBA00006817"/>
    </source>
</evidence>
<protein>
    <recommendedName>
        <fullName evidence="2">Activator of Hsp90 ATPase homologue 1/2-like C-terminal domain-containing protein</fullName>
    </recommendedName>
</protein>
<dbReference type="SUPFAM" id="SSF55961">
    <property type="entry name" value="Bet v1-like"/>
    <property type="match status" value="1"/>
</dbReference>
<gene>
    <name evidence="3" type="ORF">A2Z24_01755</name>
</gene>
<proteinExistence type="inferred from homology"/>
<comment type="caution">
    <text evidence="3">The sequence shown here is derived from an EMBL/GenBank/DDBJ whole genome shotgun (WGS) entry which is preliminary data.</text>
</comment>
<name>A0A1G1WD00_9BACT</name>